<evidence type="ECO:0000256" key="4">
    <source>
        <dbReference type="ARBA" id="ARBA00022801"/>
    </source>
</evidence>
<dbReference type="InterPro" id="IPR023430">
    <property type="entry name" value="Pept_HybD-like_dom_sf"/>
</dbReference>
<dbReference type="PANTHER" id="PTHR30302">
    <property type="entry name" value="HYDROGENASE 1 MATURATION PROTEASE"/>
    <property type="match status" value="1"/>
</dbReference>
<protein>
    <submittedName>
        <fullName evidence="5">Hydrogenase maturation protease</fullName>
    </submittedName>
</protein>
<dbReference type="Proteomes" id="UP000235653">
    <property type="component" value="Unassembled WGS sequence"/>
</dbReference>
<dbReference type="Pfam" id="PF01750">
    <property type="entry name" value="HycI"/>
    <property type="match status" value="1"/>
</dbReference>
<dbReference type="GO" id="GO:0004190">
    <property type="term" value="F:aspartic-type endopeptidase activity"/>
    <property type="evidence" value="ECO:0007669"/>
    <property type="project" value="UniProtKB-KW"/>
</dbReference>
<evidence type="ECO:0000313" key="5">
    <source>
        <dbReference type="EMBL" id="PPD58994.1"/>
    </source>
</evidence>
<dbReference type="GO" id="GO:0008047">
    <property type="term" value="F:enzyme activator activity"/>
    <property type="evidence" value="ECO:0007669"/>
    <property type="project" value="InterPro"/>
</dbReference>
<evidence type="ECO:0000256" key="2">
    <source>
        <dbReference type="ARBA" id="ARBA00022670"/>
    </source>
</evidence>
<keyword evidence="4" id="KW-0378">Hydrolase</keyword>
<name>A0A2P5P9P5_9CHLR</name>
<dbReference type="InterPro" id="IPR000671">
    <property type="entry name" value="Peptidase_A31"/>
</dbReference>
<sequence>MVSCELMTRTSPDDTDNKVPLRVLVLGVGNILLSDEGVGVRVVEELQKHPLPACVEVVDGATRAMELIDVMRGREKVIIIDALDADVEPGAVFKFGPEQLAETRKMSVSVHDIGVHEAIFLLGLTGELPGDVIFYGIQPGSLELHEGLTEPVSMAVKKVIGFILEDLQNVPGC</sequence>
<accession>A0A2P5P9P5</accession>
<dbReference type="OrthoDB" id="9794619at2"/>
<keyword evidence="2 5" id="KW-0645">Protease</keyword>
<dbReference type="EMBL" id="JQAN02000006">
    <property type="protein sequence ID" value="PPD58994.1"/>
    <property type="molecule type" value="Genomic_DNA"/>
</dbReference>
<evidence type="ECO:0000313" key="6">
    <source>
        <dbReference type="Proteomes" id="UP000235653"/>
    </source>
</evidence>
<reference evidence="5 6" key="1">
    <citation type="journal article" date="2017" name="ISME J.">
        <title>Grape pomace compost harbors organohalide-respiring Dehalogenimonas species with novel reductive dehalogenase genes.</title>
        <authorList>
            <person name="Yang Y."/>
            <person name="Higgins S.A."/>
            <person name="Yan J."/>
            <person name="Simsir B."/>
            <person name="Chourey K."/>
            <person name="Iyer R."/>
            <person name="Hettich R.L."/>
            <person name="Baldwin B."/>
            <person name="Ogles D.M."/>
            <person name="Loffler F.E."/>
        </authorList>
    </citation>
    <scope>NUCLEOTIDE SEQUENCE [LARGE SCALE GENOMIC DNA]</scope>
    <source>
        <strain evidence="5 6">GP</strain>
    </source>
</reference>
<dbReference type="Gene3D" id="3.40.50.1450">
    <property type="entry name" value="HybD-like"/>
    <property type="match status" value="1"/>
</dbReference>
<dbReference type="GO" id="GO:0016485">
    <property type="term" value="P:protein processing"/>
    <property type="evidence" value="ECO:0007669"/>
    <property type="project" value="TreeGrafter"/>
</dbReference>
<dbReference type="NCBIfam" id="TIGR00072">
    <property type="entry name" value="hydrog_prot"/>
    <property type="match status" value="1"/>
</dbReference>
<dbReference type="CDD" id="cd06062">
    <property type="entry name" value="H2MP_MemB-H2up"/>
    <property type="match status" value="1"/>
</dbReference>
<evidence type="ECO:0000256" key="1">
    <source>
        <dbReference type="ARBA" id="ARBA00006814"/>
    </source>
</evidence>
<dbReference type="PANTHER" id="PTHR30302:SF1">
    <property type="entry name" value="HYDROGENASE 2 MATURATION PROTEASE"/>
    <property type="match status" value="1"/>
</dbReference>
<dbReference type="PRINTS" id="PR00446">
    <property type="entry name" value="HYDRGNUPTAKE"/>
</dbReference>
<keyword evidence="3" id="KW-0064">Aspartyl protease</keyword>
<comment type="caution">
    <text evidence="5">The sequence shown here is derived from an EMBL/GenBank/DDBJ whole genome shotgun (WGS) entry which is preliminary data.</text>
</comment>
<proteinExistence type="inferred from homology"/>
<comment type="similarity">
    <text evidence="1">Belongs to the peptidase A31 family.</text>
</comment>
<dbReference type="AlphaFoldDB" id="A0A2P5P9P5"/>
<keyword evidence="6" id="KW-1185">Reference proteome</keyword>
<dbReference type="SUPFAM" id="SSF53163">
    <property type="entry name" value="HybD-like"/>
    <property type="match status" value="1"/>
</dbReference>
<evidence type="ECO:0000256" key="3">
    <source>
        <dbReference type="ARBA" id="ARBA00022750"/>
    </source>
</evidence>
<organism evidence="5 6">
    <name type="scientific">Dehalogenimonas etheniformans</name>
    <dbReference type="NCBI Taxonomy" id="1536648"/>
    <lineage>
        <taxon>Bacteria</taxon>
        <taxon>Bacillati</taxon>
        <taxon>Chloroflexota</taxon>
        <taxon>Dehalococcoidia</taxon>
        <taxon>Dehalococcoidales</taxon>
        <taxon>Dehalococcoidaceae</taxon>
        <taxon>Dehalogenimonas</taxon>
    </lineage>
</organism>
<gene>
    <name evidence="5" type="ORF">JP09_003800</name>
</gene>